<feature type="region of interest" description="Disordered" evidence="1">
    <location>
        <begin position="17"/>
        <end position="40"/>
    </location>
</feature>
<comment type="caution">
    <text evidence="2">The sequence shown here is derived from an EMBL/GenBank/DDBJ whole genome shotgun (WGS) entry which is preliminary data.</text>
</comment>
<proteinExistence type="predicted"/>
<gene>
    <name evidence="2" type="ORF">HG543_36150</name>
</gene>
<name>A0A848LS44_9BACT</name>
<dbReference type="RefSeq" id="WP_169349475.1">
    <property type="nucleotide sequence ID" value="NZ_JABBJJ010000233.1"/>
</dbReference>
<evidence type="ECO:0000313" key="3">
    <source>
        <dbReference type="Proteomes" id="UP000518300"/>
    </source>
</evidence>
<dbReference type="AlphaFoldDB" id="A0A848LS44"/>
<evidence type="ECO:0000313" key="2">
    <source>
        <dbReference type="EMBL" id="NMO20254.1"/>
    </source>
</evidence>
<sequence length="450" mass="47946">MRRHAWTLGLALALGCGKDSPTNPDAGPKPDENPNQNSPFTQLVVDADPSEFDPISSIAMAIGPENRIGMAYFVRLNTVTENAPDYELRYREFNGGSLRPAEAVAKVQRVYGVSVAFGPNGQPAVSYLGGRRDGGPDDSTFWYQSDMAVSYRNANGTWTERIAVTMSNQAVAGNIVSDGGWLVGLNSSMVFAGNQALVVYRDGHRGQSPQQDWAGSDLELASGGPTAWQHRVLAPGGNDKQGWGAHASIIMAGNQPAVVHDTAELGAQATGVDVVFQRRNADGATWTPPVRVQSVPNTQLGASMAYDATVGFGIAVLNRNNNALTFIECDESSGTKCAAVGDWTTPDPVFNSGTGGWYPSLAFDPRTHEPSIAYYNCALESGRNETSCNTGDDELVVSTRIGGIWRETLVDAGGGWSPKLAYLSDGKRVVLYRAPVVATDKGTLKLAVEK</sequence>
<dbReference type="EMBL" id="JABBJJ010000233">
    <property type="protein sequence ID" value="NMO20254.1"/>
    <property type="molecule type" value="Genomic_DNA"/>
</dbReference>
<organism evidence="2 3">
    <name type="scientific">Pyxidicoccus fallax</name>
    <dbReference type="NCBI Taxonomy" id="394095"/>
    <lineage>
        <taxon>Bacteria</taxon>
        <taxon>Pseudomonadati</taxon>
        <taxon>Myxococcota</taxon>
        <taxon>Myxococcia</taxon>
        <taxon>Myxococcales</taxon>
        <taxon>Cystobacterineae</taxon>
        <taxon>Myxococcaceae</taxon>
        <taxon>Pyxidicoccus</taxon>
    </lineage>
</organism>
<keyword evidence="3" id="KW-1185">Reference proteome</keyword>
<protein>
    <recommendedName>
        <fullName evidence="4">Lipoprotein</fullName>
    </recommendedName>
</protein>
<evidence type="ECO:0000256" key="1">
    <source>
        <dbReference type="SAM" id="MobiDB-lite"/>
    </source>
</evidence>
<dbReference type="PROSITE" id="PS51257">
    <property type="entry name" value="PROKAR_LIPOPROTEIN"/>
    <property type="match status" value="1"/>
</dbReference>
<accession>A0A848LS44</accession>
<evidence type="ECO:0008006" key="4">
    <source>
        <dbReference type="Google" id="ProtNLM"/>
    </source>
</evidence>
<dbReference type="Proteomes" id="UP000518300">
    <property type="component" value="Unassembled WGS sequence"/>
</dbReference>
<reference evidence="2 3" key="1">
    <citation type="submission" date="2020-04" db="EMBL/GenBank/DDBJ databases">
        <title>Draft genome of Pyxidicoccus fallax type strain.</title>
        <authorList>
            <person name="Whitworth D.E."/>
        </authorList>
    </citation>
    <scope>NUCLEOTIDE SEQUENCE [LARGE SCALE GENOMIC DNA]</scope>
    <source>
        <strain evidence="2 3">DSM 14698</strain>
    </source>
</reference>